<dbReference type="GO" id="GO:0016705">
    <property type="term" value="F:oxidoreductase activity, acting on paired donors, with incorporation or reduction of molecular oxygen"/>
    <property type="evidence" value="ECO:0007669"/>
    <property type="project" value="InterPro"/>
</dbReference>
<dbReference type="GO" id="GO:0004497">
    <property type="term" value="F:monooxygenase activity"/>
    <property type="evidence" value="ECO:0007669"/>
    <property type="project" value="UniProtKB-KW"/>
</dbReference>
<dbReference type="Proteomes" id="UP000504633">
    <property type="component" value="Unplaced"/>
</dbReference>
<dbReference type="PANTHER" id="PTHR24291">
    <property type="entry name" value="CYTOCHROME P450 FAMILY 4"/>
    <property type="match status" value="1"/>
</dbReference>
<keyword evidence="11" id="KW-1185">Reference proteome</keyword>
<keyword evidence="4 8" id="KW-0479">Metal-binding</keyword>
<dbReference type="GO" id="GO:0005506">
    <property type="term" value="F:iron ion binding"/>
    <property type="evidence" value="ECO:0007669"/>
    <property type="project" value="InterPro"/>
</dbReference>
<dbReference type="KEGG" id="dhe:111596762"/>
<gene>
    <name evidence="12" type="primary">LOC111596762</name>
</gene>
<keyword evidence="10" id="KW-0812">Transmembrane</keyword>
<dbReference type="InterPro" id="IPR002401">
    <property type="entry name" value="Cyt_P450_E_grp-I"/>
</dbReference>
<dbReference type="OrthoDB" id="1470350at2759"/>
<keyword evidence="7 9" id="KW-0503">Monooxygenase</keyword>
<feature type="transmembrane region" description="Helical" evidence="10">
    <location>
        <begin position="6"/>
        <end position="23"/>
    </location>
</feature>
<keyword evidence="5 9" id="KW-0560">Oxidoreductase</keyword>
<accession>A0A6J1LSW8</accession>
<evidence type="ECO:0000256" key="10">
    <source>
        <dbReference type="SAM" id="Phobius"/>
    </source>
</evidence>
<comment type="similarity">
    <text evidence="2 9">Belongs to the cytochrome P450 family.</text>
</comment>
<evidence type="ECO:0000256" key="8">
    <source>
        <dbReference type="PIRSR" id="PIRSR602401-1"/>
    </source>
</evidence>
<dbReference type="Pfam" id="PF00067">
    <property type="entry name" value="p450"/>
    <property type="match status" value="1"/>
</dbReference>
<evidence type="ECO:0000256" key="6">
    <source>
        <dbReference type="ARBA" id="ARBA00023004"/>
    </source>
</evidence>
<dbReference type="PRINTS" id="PR00385">
    <property type="entry name" value="P450"/>
</dbReference>
<feature type="binding site" description="axial binding residue" evidence="8">
    <location>
        <position position="458"/>
    </location>
    <ligand>
        <name>heme</name>
        <dbReference type="ChEBI" id="CHEBI:30413"/>
    </ligand>
    <ligandPart>
        <name>Fe</name>
        <dbReference type="ChEBI" id="CHEBI:18248"/>
    </ligandPart>
</feature>
<evidence type="ECO:0000256" key="2">
    <source>
        <dbReference type="ARBA" id="ARBA00010617"/>
    </source>
</evidence>
<dbReference type="PRINTS" id="PR00463">
    <property type="entry name" value="EP450I"/>
</dbReference>
<keyword evidence="6 8" id="KW-0408">Iron</keyword>
<evidence type="ECO:0000256" key="1">
    <source>
        <dbReference type="ARBA" id="ARBA00001971"/>
    </source>
</evidence>
<evidence type="ECO:0000313" key="12">
    <source>
        <dbReference type="RefSeq" id="XP_023166879.2"/>
    </source>
</evidence>
<dbReference type="InterPro" id="IPR017972">
    <property type="entry name" value="Cyt_P450_CS"/>
</dbReference>
<dbReference type="RefSeq" id="XP_023166879.2">
    <property type="nucleotide sequence ID" value="XM_023311111.2"/>
</dbReference>
<comment type="cofactor">
    <cofactor evidence="1 8">
        <name>heme</name>
        <dbReference type="ChEBI" id="CHEBI:30413"/>
    </cofactor>
</comment>
<proteinExistence type="inferred from homology"/>
<dbReference type="CDD" id="cd20628">
    <property type="entry name" value="CYP4"/>
    <property type="match status" value="1"/>
</dbReference>
<protein>
    <submittedName>
        <fullName evidence="12">Cytochrome P450 4ae1</fullName>
    </submittedName>
</protein>
<evidence type="ECO:0000256" key="4">
    <source>
        <dbReference type="ARBA" id="ARBA00022723"/>
    </source>
</evidence>
<keyword evidence="3 8" id="KW-0349">Heme</keyword>
<evidence type="ECO:0000256" key="5">
    <source>
        <dbReference type="ARBA" id="ARBA00023002"/>
    </source>
</evidence>
<dbReference type="InterPro" id="IPR050196">
    <property type="entry name" value="Cytochrome_P450_Monoox"/>
</dbReference>
<evidence type="ECO:0000256" key="3">
    <source>
        <dbReference type="ARBA" id="ARBA00022617"/>
    </source>
</evidence>
<organism evidence="11 12">
    <name type="scientific">Drosophila hydei</name>
    <name type="common">Fruit fly</name>
    <dbReference type="NCBI Taxonomy" id="7224"/>
    <lineage>
        <taxon>Eukaryota</taxon>
        <taxon>Metazoa</taxon>
        <taxon>Ecdysozoa</taxon>
        <taxon>Arthropoda</taxon>
        <taxon>Hexapoda</taxon>
        <taxon>Insecta</taxon>
        <taxon>Pterygota</taxon>
        <taxon>Neoptera</taxon>
        <taxon>Endopterygota</taxon>
        <taxon>Diptera</taxon>
        <taxon>Brachycera</taxon>
        <taxon>Muscomorpha</taxon>
        <taxon>Ephydroidea</taxon>
        <taxon>Drosophilidae</taxon>
        <taxon>Drosophila</taxon>
    </lineage>
</organism>
<dbReference type="Gene3D" id="1.10.630.10">
    <property type="entry name" value="Cytochrome P450"/>
    <property type="match status" value="1"/>
</dbReference>
<reference evidence="12" key="1">
    <citation type="submission" date="2025-08" db="UniProtKB">
        <authorList>
            <consortium name="RefSeq"/>
        </authorList>
    </citation>
    <scope>IDENTIFICATION</scope>
    <source>
        <strain evidence="12">15085-1641.00</strain>
        <tissue evidence="12">Whole body</tissue>
    </source>
</reference>
<keyword evidence="10" id="KW-0472">Membrane</keyword>
<evidence type="ECO:0000313" key="11">
    <source>
        <dbReference type="Proteomes" id="UP000504633"/>
    </source>
</evidence>
<evidence type="ECO:0000256" key="9">
    <source>
        <dbReference type="RuleBase" id="RU000461"/>
    </source>
</evidence>
<dbReference type="InterPro" id="IPR036396">
    <property type="entry name" value="Cyt_P450_sf"/>
</dbReference>
<dbReference type="InterPro" id="IPR001128">
    <property type="entry name" value="Cyt_P450"/>
</dbReference>
<keyword evidence="10" id="KW-1133">Transmembrane helix</keyword>
<dbReference type="PANTHER" id="PTHR24291:SF187">
    <property type="entry name" value="CYTOCHROME P450 4AE1-RELATED"/>
    <property type="match status" value="1"/>
</dbReference>
<name>A0A6J1LSW8_DROHY</name>
<dbReference type="PROSITE" id="PS00086">
    <property type="entry name" value="CYTOCHROME_P450"/>
    <property type="match status" value="1"/>
</dbReference>
<sequence length="510" mass="58036">MYTNMLLGLLSFALVVVCLRFLLQLLKKEHRHRQLLQHVAPNVSQIPIIGGVWQMRDFQPDNLHEKFAEYVKRYGRSFVATTFGRMVLVTADPKHVDALLLSKQHLRKSIVYFALDGWLGNGLLLSRGEHWHAMRKIITPSFHFNILEQYVKIFDRQCNVLVSKLKPLAATDTDDAQAFNIYPYMCLTALDIISEAAMGVSLDAQENVEAPVVQAVKDVTNILATRFMRPHLLPPLFFRLLWPSGYRKQWMGIKCLHDFTDNIIKRRCQLLHTEEQRTALLDTLLQARLDGAPLTDAQIRDEVSTFIFAGHDTTTSAASFCLYLLSRHAAVQQRLYEELHSHYGKDVDRSVVHADFAELPYLHCVIKESLRLFPPIPAVGRLLERDLPLDGTDKTGAARVPAGTNVLILLWQLQRDAQLYVEPLRFWPERHMDNKMTDAGSGKFAASYIPFSAGLRNCIGQRFALLELKTILIKMLQHFELLPLGVDVKPSIKIVLRSATGVNLGLRMRA</sequence>
<dbReference type="GO" id="GO:0020037">
    <property type="term" value="F:heme binding"/>
    <property type="evidence" value="ECO:0007669"/>
    <property type="project" value="InterPro"/>
</dbReference>
<dbReference type="SUPFAM" id="SSF48264">
    <property type="entry name" value="Cytochrome P450"/>
    <property type="match status" value="1"/>
</dbReference>
<evidence type="ECO:0000256" key="7">
    <source>
        <dbReference type="ARBA" id="ARBA00023033"/>
    </source>
</evidence>
<dbReference type="AlphaFoldDB" id="A0A6J1LSW8"/>
<dbReference type="GeneID" id="111596762"/>
<dbReference type="OMA" id="YLQHFIN"/>
<dbReference type="CTD" id="32170"/>